<evidence type="ECO:0000256" key="4">
    <source>
        <dbReference type="ARBA" id="ARBA00022900"/>
    </source>
</evidence>
<evidence type="ECO:0000256" key="1">
    <source>
        <dbReference type="ARBA" id="ARBA00004613"/>
    </source>
</evidence>
<dbReference type="InterPro" id="IPR036201">
    <property type="entry name" value="Pacifastin_dom_sf"/>
</dbReference>
<reference evidence="6" key="1">
    <citation type="submission" date="2022-08" db="UniProtKB">
        <authorList>
            <consortium name="EnsemblMetazoa"/>
        </authorList>
    </citation>
    <scope>IDENTIFICATION</scope>
    <source>
        <strain evidence="6">EBRO</strain>
    </source>
</reference>
<evidence type="ECO:0000256" key="2">
    <source>
        <dbReference type="ARBA" id="ARBA00022525"/>
    </source>
</evidence>
<dbReference type="GO" id="GO:0004867">
    <property type="term" value="F:serine-type endopeptidase inhibitor activity"/>
    <property type="evidence" value="ECO:0007669"/>
    <property type="project" value="UniProtKB-KW"/>
</dbReference>
<evidence type="ECO:0000256" key="3">
    <source>
        <dbReference type="ARBA" id="ARBA00022690"/>
    </source>
</evidence>
<evidence type="ECO:0000313" key="6">
    <source>
        <dbReference type="EnsemblMetazoa" id="AATE018101-PA.1"/>
    </source>
</evidence>
<keyword evidence="4" id="KW-0722">Serine protease inhibitor</keyword>
<comment type="subcellular location">
    <subcellularLocation>
        <location evidence="1">Secreted</location>
    </subcellularLocation>
</comment>
<accession>A0A182JHB5</accession>
<name>A0A182JHB5_ANOAO</name>
<keyword evidence="3" id="KW-0646">Protease inhibitor</keyword>
<dbReference type="AlphaFoldDB" id="A0A182JHB5"/>
<comment type="similarity">
    <text evidence="5">Belongs to the protease inhibitor I19 family.</text>
</comment>
<dbReference type="GO" id="GO:0005576">
    <property type="term" value="C:extracellular region"/>
    <property type="evidence" value="ECO:0007669"/>
    <property type="project" value="UniProtKB-SubCell"/>
</dbReference>
<dbReference type="EnsemblMetazoa" id="AATE018101-RA">
    <property type="protein sequence ID" value="AATE018101-PA.1"/>
    <property type="gene ID" value="AATE018101"/>
</dbReference>
<evidence type="ECO:0000256" key="5">
    <source>
        <dbReference type="ARBA" id="ARBA00029459"/>
    </source>
</evidence>
<sequence>MMTIAPDALGNGKRTIAKLSVREDLRCILERGFTQEAPGQHRSVRGQGAGCLVSSSSSWSSQEEKVPISGEGHRRWRRTMGAGASFINCLAIGESPQRICSHDLDLLEAIERQQKGGNRSCPEGKVFHRQCNVCKCRRNGAFECSTDLCGEDFFDPTGLPRYW</sequence>
<keyword evidence="2" id="KW-0964">Secreted</keyword>
<protein>
    <submittedName>
        <fullName evidence="6">Uncharacterized protein</fullName>
    </submittedName>
</protein>
<proteinExistence type="inferred from homology"/>
<dbReference type="SUPFAM" id="SSF57283">
    <property type="entry name" value="PMP inhibitors"/>
    <property type="match status" value="1"/>
</dbReference>
<dbReference type="VEuPathDB" id="VectorBase:AATE018101"/>
<organism evidence="6">
    <name type="scientific">Anopheles atroparvus</name>
    <name type="common">European mosquito</name>
    <dbReference type="NCBI Taxonomy" id="41427"/>
    <lineage>
        <taxon>Eukaryota</taxon>
        <taxon>Metazoa</taxon>
        <taxon>Ecdysozoa</taxon>
        <taxon>Arthropoda</taxon>
        <taxon>Hexapoda</taxon>
        <taxon>Insecta</taxon>
        <taxon>Pterygota</taxon>
        <taxon>Neoptera</taxon>
        <taxon>Endopterygota</taxon>
        <taxon>Diptera</taxon>
        <taxon>Nematocera</taxon>
        <taxon>Culicoidea</taxon>
        <taxon>Culicidae</taxon>
        <taxon>Anophelinae</taxon>
        <taxon>Anopheles</taxon>
    </lineage>
</organism>